<dbReference type="GeneID" id="94431994"/>
<proteinExistence type="predicted"/>
<feature type="compositionally biased region" description="Basic and acidic residues" evidence="1">
    <location>
        <begin position="53"/>
        <end position="70"/>
    </location>
</feature>
<organism evidence="2 3">
    <name type="scientific">Cystoisospora suis</name>
    <dbReference type="NCBI Taxonomy" id="483139"/>
    <lineage>
        <taxon>Eukaryota</taxon>
        <taxon>Sar</taxon>
        <taxon>Alveolata</taxon>
        <taxon>Apicomplexa</taxon>
        <taxon>Conoidasida</taxon>
        <taxon>Coccidia</taxon>
        <taxon>Eucoccidiorida</taxon>
        <taxon>Eimeriorina</taxon>
        <taxon>Sarcocystidae</taxon>
        <taxon>Cystoisospora</taxon>
    </lineage>
</organism>
<accession>A0A2C6KM10</accession>
<keyword evidence="3" id="KW-1185">Reference proteome</keyword>
<protein>
    <submittedName>
        <fullName evidence="2">Uncharacterized protein</fullName>
    </submittedName>
</protein>
<feature type="region of interest" description="Disordered" evidence="1">
    <location>
        <begin position="49"/>
        <end position="70"/>
    </location>
</feature>
<dbReference type="RefSeq" id="XP_067919241.1">
    <property type="nucleotide sequence ID" value="XM_068068783.1"/>
</dbReference>
<name>A0A2C6KM10_9APIC</name>
<evidence type="ECO:0000313" key="2">
    <source>
        <dbReference type="EMBL" id="PHJ17522.1"/>
    </source>
</evidence>
<dbReference type="EMBL" id="MIGC01004906">
    <property type="protein sequence ID" value="PHJ17522.1"/>
    <property type="molecule type" value="Genomic_DNA"/>
</dbReference>
<dbReference type="AlphaFoldDB" id="A0A2C6KM10"/>
<gene>
    <name evidence="2" type="ORF">CSUI_008656</name>
</gene>
<dbReference type="VEuPathDB" id="ToxoDB:CSUI_008656"/>
<reference evidence="2 3" key="1">
    <citation type="journal article" date="2017" name="Int. J. Parasitol.">
        <title>The genome of the protozoan parasite Cystoisospora suis and a reverse vaccinology approach to identify vaccine candidates.</title>
        <authorList>
            <person name="Palmieri N."/>
            <person name="Shrestha A."/>
            <person name="Ruttkowski B."/>
            <person name="Beck T."/>
            <person name="Vogl C."/>
            <person name="Tomley F."/>
            <person name="Blake D.P."/>
            <person name="Joachim A."/>
        </authorList>
    </citation>
    <scope>NUCLEOTIDE SEQUENCE [LARGE SCALE GENOMIC DNA]</scope>
    <source>
        <strain evidence="2 3">Wien I</strain>
    </source>
</reference>
<evidence type="ECO:0000313" key="3">
    <source>
        <dbReference type="Proteomes" id="UP000221165"/>
    </source>
</evidence>
<evidence type="ECO:0000256" key="1">
    <source>
        <dbReference type="SAM" id="MobiDB-lite"/>
    </source>
</evidence>
<comment type="caution">
    <text evidence="2">The sequence shown here is derived from an EMBL/GenBank/DDBJ whole genome shotgun (WGS) entry which is preliminary data.</text>
</comment>
<sequence length="70" mass="8170">MLQPDNQSTQRRTEIGEGVKLPSWTGCQQMRQRRSLRGSSVVCVETRVVRRQPGPEEQRRIDEHNEAPRQ</sequence>
<dbReference type="Proteomes" id="UP000221165">
    <property type="component" value="Unassembled WGS sequence"/>
</dbReference>